<keyword evidence="1" id="KW-0808">Transferase</keyword>
<feature type="compositionally biased region" description="Low complexity" evidence="8">
    <location>
        <begin position="3445"/>
        <end position="3461"/>
    </location>
</feature>
<evidence type="ECO:0000259" key="9">
    <source>
        <dbReference type="PROSITE" id="PS50217"/>
    </source>
</evidence>
<keyword evidence="4" id="KW-0255">Endonuclease</keyword>
<dbReference type="InterPro" id="IPR004827">
    <property type="entry name" value="bZIP"/>
</dbReference>
<dbReference type="InterPro" id="IPR004252">
    <property type="entry name" value="Probable_transposase_24"/>
</dbReference>
<keyword evidence="7" id="KW-0175">Coiled coil</keyword>
<evidence type="ECO:0000256" key="6">
    <source>
        <dbReference type="ARBA" id="ARBA00022918"/>
    </source>
</evidence>
<keyword evidence="3" id="KW-0540">Nuclease</keyword>
<feature type="coiled-coil region" evidence="7">
    <location>
        <begin position="3840"/>
        <end position="3874"/>
    </location>
</feature>
<dbReference type="GO" id="GO:0003964">
    <property type="term" value="F:RNA-directed DNA polymerase activity"/>
    <property type="evidence" value="ECO:0007669"/>
    <property type="project" value="UniProtKB-KW"/>
</dbReference>
<comment type="caution">
    <text evidence="10">The sequence shown here is derived from an EMBL/GenBank/DDBJ whole genome shotgun (WGS) entry which is preliminary data.</text>
</comment>
<reference evidence="10 11" key="1">
    <citation type="submission" date="2020-12" db="EMBL/GenBank/DDBJ databases">
        <title>Concerted genomic and epigenomic changes stabilize Arabidopsis allopolyploids.</title>
        <authorList>
            <person name="Chen Z."/>
        </authorList>
    </citation>
    <scope>NUCLEOTIDE SEQUENCE [LARGE SCALE GENOMIC DNA]</scope>
    <source>
        <strain evidence="10">Allo738</strain>
        <tissue evidence="10">Leaf</tissue>
    </source>
</reference>
<organism evidence="10 11">
    <name type="scientific">Arabidopsis thaliana x Arabidopsis arenosa</name>
    <dbReference type="NCBI Taxonomy" id="1240361"/>
    <lineage>
        <taxon>Eukaryota</taxon>
        <taxon>Viridiplantae</taxon>
        <taxon>Streptophyta</taxon>
        <taxon>Embryophyta</taxon>
        <taxon>Tracheophyta</taxon>
        <taxon>Spermatophyta</taxon>
        <taxon>Magnoliopsida</taxon>
        <taxon>eudicotyledons</taxon>
        <taxon>Gunneridae</taxon>
        <taxon>Pentapetalae</taxon>
        <taxon>rosids</taxon>
        <taxon>malvids</taxon>
        <taxon>Brassicales</taxon>
        <taxon>Brassicaceae</taxon>
        <taxon>Camelineae</taxon>
        <taxon>Arabidopsis</taxon>
    </lineage>
</organism>
<dbReference type="SMART" id="SM00338">
    <property type="entry name" value="BRLZ"/>
    <property type="match status" value="1"/>
</dbReference>
<feature type="compositionally biased region" description="Low complexity" evidence="8">
    <location>
        <begin position="2492"/>
        <end position="2508"/>
    </location>
</feature>
<keyword evidence="5" id="KW-0378">Hydrolase</keyword>
<feature type="region of interest" description="Disordered" evidence="8">
    <location>
        <begin position="3107"/>
        <end position="3128"/>
    </location>
</feature>
<proteinExistence type="predicted"/>
<feature type="coiled-coil region" evidence="7">
    <location>
        <begin position="304"/>
        <end position="331"/>
    </location>
</feature>
<dbReference type="PANTHER" id="PTHR34072:SF57">
    <property type="entry name" value="RNA-DIRECTED DNA POLYMERASE"/>
    <property type="match status" value="1"/>
</dbReference>
<dbReference type="FunFam" id="3.30.70.270:FF:000020">
    <property type="entry name" value="Transposon Tf2-6 polyprotein-like Protein"/>
    <property type="match status" value="2"/>
</dbReference>
<feature type="compositionally biased region" description="Basic and acidic residues" evidence="8">
    <location>
        <begin position="1612"/>
        <end position="1621"/>
    </location>
</feature>
<evidence type="ECO:0000256" key="1">
    <source>
        <dbReference type="ARBA" id="ARBA00022679"/>
    </source>
</evidence>
<dbReference type="CDD" id="cd01647">
    <property type="entry name" value="RT_LTR"/>
    <property type="match status" value="2"/>
</dbReference>
<dbReference type="CDD" id="cd00303">
    <property type="entry name" value="retropepsin_like"/>
    <property type="match status" value="2"/>
</dbReference>
<feature type="compositionally biased region" description="Low complexity" evidence="8">
    <location>
        <begin position="3028"/>
        <end position="3037"/>
    </location>
</feature>
<sequence length="5000" mass="569102">MTLGDYNRLDLFYSNRSTIRPPTFERSDFEINPTLYTLVSMHPFHGLSQEHPMDHIERFEDLISSNKAEGVSYDYLPCKLFPYSLVGKASSWLKQLKPGSLTTWKEIKVAFLNNFYNDARSEELRMKISTFSQEATEAFKAVWIRFRGYQRDCPHHGFSEVQLLGIFFRGVDWHYQMALDAASNGNFMSRYPEDATMLIDSLASSISTKSVDIARKTQVQYVAQVESLATSEKMDQQRYMSFNQQSIHQKPVQQTKNFIQNHASSTQIHPPPETTRKIESLLEQILKGQEKQTTDFDHKLVALSDDMNRKIQILNNRIKQLTTNKEDVRAIELRSGKQLNPVLQRELPSTKIVNLEENDVAVFADQTPVSTDTAACRSTPAMTDTTERDSVDRHQQGVDRHQPCPNLGIRQNPISAAAKVTKPKVPFPKSPRKSKHELEDARCKDMMDKLIVEMPLIDVVKSSPMIRQFVKRMVTKDMLTEKAVMTMSTQVNDIIQNKIPQKLPDPVALRLGLTNLEPTQITLVLVDRSVRRPDGRPFLATTGAIIDVRKGNIGLNVSDLRMQFDMNKVVKKPTIDGQTFYVDTISSLADEFLMKMTPADPLKHALIPSIDKLPNRYSKLLDRTEHVMQMVAQEELIGTSSQAATISDWSPEKTPKIDLKPLPAGLRYAFLVENSTYPVIVNASLNKAELTLLLSKLRKYRKALGYSLDDITGISLDLCMHRIHLKDESKPLVEHQRRLNPNLNDAVKKEIMKLLEAGIIYPISDSDWVSPVHMVPKKGGVTVVKNDKNELIPTRTVTAHMMCIDYRKLNAATRKDHFPLPFIDQMLERCMMSIFTDMIDNFMEVFMDDFSVYGSSFEACLENLCKVLARCAGISVDKAKIEVMTSLQAPDSMKSVRSFLGHAGFYRRFVKDFSTIARPLTTLLCKDMKFDFNSECNAAFNQIKNALVSAPIVQPPNWNLPFEIMCDASDYAVGAVLGQRKGNKLHDIHYASRTLDDAQRNYATTEKELLVVVFAFEKFRSYLVSSKVIVHTDHSALKYLMQEKDAKPRLLRWILLLQEFDIEVRDRKGIENGVADHLLRIKVEDDIPINDFLPEESIYLVETSLQENHGSSNYTSDSPRASAAADLVTKRVFPYLMLRSTMHSTGKILFNSGSEVDANAASTSAVVCSPLAPIPCASQSPVIKASFSASLLEAVKSRWNDCSRISDVGDSNLILFQILALTRIHPHVTSKFDSPIVLARRASHGEEVNMDIGTSTYTDMTYFSSNHEEVSNVVEDPYVDMVNDAFNFNVGYDDNYHHDDSYQNVEEPVHNHSNKFYDLLEDFLPEGNQATTSHYQTEKLMHNLGLPYHTIDVCQNNCMLFWKEDEKEDQCRFCGAQRWKPKDDRRRTKVPYSHMWYLPIGDRLKRMYQSHKTVAAMRWHVEHQSKEGEMNHPSDAAEWRYFQELHPRFAKEPRNVYLGLCTDGFNLFGMSRNHSLWLVILTPYNLPPCMCMNTEYLFLTILNSGPNHPRGCLDVFLQPLIEELKELWSTGVDAYDVSLSQNFNLKAVLLWTISDFPAYSMLSGWTTHGNLSCPVCMESTKSFYLPNGRKTRWFDCHRRFLPHGHPSRRNRKDFLKGRDASSEYPPESLTREQVYYERLASVNPPKTKDVGGNGHEKKMRGYGKEHNWHKESILWELSYWKDLNLRHNIDVMHIEKNFLDNIMNTLLRVKGKSKDNIMSRMDIEKFCSRPDLHIDSNDLENGKFSGMKSHDCLVFMERLLPFIFVDLLDRNVHLALSGENYADSSDELDFYGTLTDIIELEYEGIVNLRITLFKCKWYDPKIGRGTRRSQGSQADQVCYIPYPYTKKPKNIWLNVLKVNPRGNISGEYENNDPTLFQTENDDAVLLTTIEDLVLENPVESLNPIILDYDVGDAEPEDEFRCNLSSSDEDEVEYEEPQDLPQQYNFTPAPAVQVPATQPTQAAVCSTSAPHVHFNPPPEEPAQQDPESPDTDNPANSHPSSQGNNFQEEAPGTLRELQEDSAVALQDILSVPNREQWTCVLSPIPRPKTVWIVLHACCIFALISGDLELLTSYLEEADLIMTNHSTQRSSRSFKISRDHSTTRSSRGHHYFTSPLDPEVECPRLHHSIASLDHEVHLYCMRTRSTGNQNLLFNDNINSTAREIRKRRTTVNTVPQQPLVMAEEQNQQNGHANIGAGDAPRDHRQRKGIAPPAIQNNNFEIKSGLISMIQGNKFHGLPMEDPLDHLDEFDRLCNLTKINGVSEDGFKLRLFPFSLGDKAHIWEKNLPHDSITTWDDCKKAFLSKFFSNPRTARLRNEISGFSQKTGESFCEAWERFKGYTNQCPHHGFTKASLLSTLYRGVLPRIRMLLDTASNGNFQNKDVEEGWELVENLAQSDGNYNEDCDRTVRGTADSDDKHRKDIKALNDKLDRILLSQHKHVHFLVDDEQYEVQDGEGNQLEEVSYINNNQGGYNGYNNFKTDNPNLSYRSTNVANPQDQVYPPQQQQSQNKPFVPYNQGFVPKQQFQGNYQQPPPPEFAPQQNQGPAARDAEMKQMVQQLLQGQSSSSMEMAKKLYELHHKLDCSYNDLNAKVEALNTKLRYLEGQSTSTSTPKVTGLPGKSIQNPKEYATAHAITICQDRELPTRPNPDFITGDSDVQEGEASTQVEVSVVEFNHSAGSRHLTQSISEEKAAIIERMVKRFKPTPLPSRALPWTFRKAWMERYKSIAAKQLDEIEAVIPLMEVLNLIPDPHKHVRNLILERIKMYHDSDDESDATPSRAADKRIVQEKLKDPGSFTLPCSIGEFAFSDCLCDLGASVSLMPLSVARRLEFIQYKPCELTLILADRSSRKPFGMLKDLPVMINGVEVPTDFVVLDMEVEHKDPLILGRPFLASVGAVIDVREGKISLNLGKHIKLQFGINKTPQGKRSDKQDETIEKLAHTIEELRSKLNRMQKEAQPKGGINTIPRKEFTSRWSQDTDYPPEEKEAYFEERGIEYSAADLSREDAEYDDENTEKRQEDDKGPAADAHPRTRPLLTRLFTTVSRSLDRGAGRSRRREVEFPQSGAGRHRADEVEYPPAGADTEQGGDLELLTSYLEEADLIMTNHSTQRSSRSFKISRDHSTTRSSRGHHYFTSPLDPEVECPRLHHSIASLDHEVHLYCMRTRSTGNQNLLFNDNINRTAREIRKRRTTVNTVPQQPLVMAEEQNQQNGHANIGAGDAPRDHRQRKGIAPPAIQNNNFEIKSVKTDSSSVCSHSRWATKHISGRRICPMTQSPPGMIKTCESFCEAWERFKGYTNQCPHHGFTKASLLSTLYRGVLPRIKMLLDTASNGNFQNKDVEEGWELVENLAQSDGNYNEDCDRTVRGTADSDDKHRKDIKALNDKLDRILLSQHKHVHFLVDDEQYEVQDEESNQLEEVSYINNNQGGYKGYNNFKTNNPNLSYRSTNVANPQDQVYPPQQQQSQNKPFVPYNQGFVPKQQFQGNYQQPPPPGFTPQQNQGPVAPDAEMKQMVQQLYNDLNAKVEALNTKLRYLEGQSASTSAPKVTALPGKSIQNPKEYATAHAITICQDRELPTRPDPDFITGDSDVQEGEASTQVEVSVVEFNHSAGSRHLTQSISEEKVAIIERMLDEIEAVMPLMEVLNLIPDPHKDVRNLILERIKMYHDSDDESDATPSRAADKRIVQEKLEDPGSFPLPCSIGEFAFGDCMCDLGAFVSLMPLSVARRLEFIQYKPCDLTLILADRSSRKPFGMLKDLPVMINGVEVPTDFVVLDMEVEHKDPLILGRPFLASVGAVIDVREGKISLNLGKHIKLQFGINKTPQGSTEDERTSRNDRAISGEGYETERVKELRKRSDKQDETIEKLAHTIEELRSKLNRMQKEAQPKGGINTIPRKEFTSRWSQDTDYPPEEKEAYFEERGIEYSAADLSREDVEYDDEATKSSRESFKFTENCGISWSFSSEQRIQRRDKKTTRDPPLTPMSSMQETKRHGISSLPLDHHATPPSLDITSITRPCFLLHNQINSTPSFLNQRSLFLLLLDLDAITIPTPIKLDPIPLIHHNQQTHPHQSHALDRFSLASSPPSQDHSTAVLAAAEGERSSFLRAVLAAIELMRSSTHLLELIQNKEVRLWPGSNRSQPLTSNYVHSSTELVLDCLLEGKQRLSLGELISDLELLTSYLEEADLIMTNHSTQRSSRSFKISRDHSTTRSSRGHHYFTSPLDPEVERPRLHHSIASLDHEEEKLGRPFHLGEVFIQTHTKSDGTYVDRKAEKIAQTYGQNVRSKLSELEAAASTVSNGTSRPWDLTVDEYKAIFLESTDRDSRGNPYGLGYLKDTLGSANRQLPEDSASFQDLEERLQEAQRKIEEQAAYNEKQDAKIAAREAESARVTAEQKDKLKHLSLVEKYLRQIDPQFLDFMATHSSTSTEQLTLLLSKLRNHRKALGYSLDDIAGISPDVCMHTIHLEDESKSSVEHQRRLNPNMKEVVKKEIMKLLEAGIIYPISDSSWVSPVHVVPKKGGVTVVKNEKEELILTRTITGHRMCIYYRKLNAATRKDHFPLPFIDQMLERLANHKYYCFLDGYSGFFQIPIHPDDKEKTTFTCPYEMIEDIMEVFMDDFSVCGSSFEDCRESLQSVSEILQALDNVKAVRSFRGHAGFYRRFIKDFSKIARPLTALLCKEVKFEFTQECHDAFQQIKQALISALIVQPPDWDLPFEVMCDASDFAVGAVLGQRKDNKLHAIYYASRTLDDVQRNYATIEDLLAVVFAFEKFRSYIVGSKVIVHTDHAALKYLMQKKDAKPRLLRWILLLQEFDIEVRDKKGVKNDFEWPQRRKKDAISFGLIFSSTSYLSILVFSKISKDKKILMSLQRPNGNSSSSSSHKKHKTEESDEELLMVPDMEAAGSTCVLSSSADDGVNNPELDQTQNGVSTAKRRRGRNPVDKEYRSLKRLLRNRVSAQQARERKKVYVSDLESRANELQNNNDQLEEKISTLTNENTMLRKMLINTRPKTDDNH</sequence>
<feature type="region of interest" description="Disordered" evidence="8">
    <location>
        <begin position="1916"/>
        <end position="2007"/>
    </location>
</feature>
<feature type="region of interest" description="Disordered" evidence="8">
    <location>
        <begin position="4186"/>
        <end position="4212"/>
    </location>
</feature>
<evidence type="ECO:0000256" key="5">
    <source>
        <dbReference type="ARBA" id="ARBA00022801"/>
    </source>
</evidence>
<dbReference type="GO" id="GO:0016787">
    <property type="term" value="F:hydrolase activity"/>
    <property type="evidence" value="ECO:0007669"/>
    <property type="project" value="UniProtKB-KW"/>
</dbReference>
<feature type="compositionally biased region" description="Polar residues" evidence="8">
    <location>
        <begin position="4906"/>
        <end position="4915"/>
    </location>
</feature>
<evidence type="ECO:0000256" key="3">
    <source>
        <dbReference type="ARBA" id="ARBA00022722"/>
    </source>
</evidence>
<feature type="region of interest" description="Disordered" evidence="8">
    <location>
        <begin position="3953"/>
        <end position="3991"/>
    </location>
</feature>
<feature type="domain" description="BZIP" evidence="9">
    <location>
        <begin position="4929"/>
        <end position="4992"/>
    </location>
</feature>
<dbReference type="PANTHER" id="PTHR34072">
    <property type="entry name" value="ENZYMATIC POLYPROTEIN-RELATED"/>
    <property type="match status" value="1"/>
</dbReference>
<dbReference type="GO" id="GO:0004519">
    <property type="term" value="F:endonuclease activity"/>
    <property type="evidence" value="ECO:0007669"/>
    <property type="project" value="UniProtKB-KW"/>
</dbReference>
<evidence type="ECO:0000256" key="7">
    <source>
        <dbReference type="SAM" id="Coils"/>
    </source>
</evidence>
<dbReference type="InterPro" id="IPR000477">
    <property type="entry name" value="RT_dom"/>
</dbReference>
<dbReference type="Pfam" id="PF03004">
    <property type="entry name" value="Transposase_24"/>
    <property type="match status" value="1"/>
</dbReference>
<dbReference type="PROSITE" id="PS00036">
    <property type="entry name" value="BZIP_BASIC"/>
    <property type="match status" value="1"/>
</dbReference>
<dbReference type="InterPro" id="IPR004242">
    <property type="entry name" value="Transposase_21"/>
</dbReference>
<feature type="region of interest" description="Disordered" evidence="8">
    <location>
        <begin position="2946"/>
        <end position="3066"/>
    </location>
</feature>
<feature type="coiled-coil region" evidence="7">
    <location>
        <begin position="3503"/>
        <end position="3530"/>
    </location>
</feature>
<feature type="region of interest" description="Disordered" evidence="8">
    <location>
        <begin position="4896"/>
        <end position="4925"/>
    </location>
</feature>
<feature type="compositionally biased region" description="Acidic residues" evidence="8">
    <location>
        <begin position="1926"/>
        <end position="1937"/>
    </location>
</feature>
<feature type="compositionally biased region" description="Low complexity" evidence="8">
    <location>
        <begin position="1946"/>
        <end position="1963"/>
    </location>
</feature>
<dbReference type="FunFam" id="3.10.20.370:FF:000001">
    <property type="entry name" value="Retrovirus-related Pol polyprotein from transposon 17.6-like protein"/>
    <property type="match status" value="2"/>
</dbReference>
<keyword evidence="6" id="KW-0695">RNA-directed DNA polymerase</keyword>
<feature type="region of interest" description="Disordered" evidence="8">
    <location>
        <begin position="2490"/>
        <end position="2550"/>
    </location>
</feature>
<keyword evidence="2" id="KW-0548">Nucleotidyltransferase</keyword>
<feature type="region of interest" description="Disordered" evidence="8">
    <location>
        <begin position="4854"/>
        <end position="4876"/>
    </location>
</feature>
<evidence type="ECO:0000313" key="11">
    <source>
        <dbReference type="Proteomes" id="UP000694240"/>
    </source>
</evidence>
<feature type="coiled-coil region" evidence="7">
    <location>
        <begin position="4333"/>
        <end position="4383"/>
    </location>
</feature>
<feature type="region of interest" description="Disordered" evidence="8">
    <location>
        <begin position="373"/>
        <end position="410"/>
    </location>
</feature>
<name>A0A8T2F1Q8_9BRAS</name>
<dbReference type="InterPro" id="IPR041373">
    <property type="entry name" value="RT_RNaseH"/>
</dbReference>
<feature type="region of interest" description="Disordered" evidence="8">
    <location>
        <begin position="1608"/>
        <end position="1627"/>
    </location>
</feature>
<dbReference type="PROSITE" id="PS50217">
    <property type="entry name" value="BZIP"/>
    <property type="match status" value="1"/>
</dbReference>
<keyword evidence="11" id="KW-1185">Reference proteome</keyword>
<dbReference type="CDD" id="cd09274">
    <property type="entry name" value="RNase_HI_RT_Ty3"/>
    <property type="match status" value="2"/>
</dbReference>
<feature type="coiled-coil region" evidence="7">
    <location>
        <begin position="4947"/>
        <end position="4988"/>
    </location>
</feature>
<feature type="compositionally biased region" description="Basic and acidic residues" evidence="8">
    <location>
        <begin position="3819"/>
        <end position="3832"/>
    </location>
</feature>
<dbReference type="GO" id="GO:0003700">
    <property type="term" value="F:DNA-binding transcription factor activity"/>
    <property type="evidence" value="ECO:0007669"/>
    <property type="project" value="InterPro"/>
</dbReference>
<gene>
    <name evidence="10" type="ORF">ISN45_At03g018290</name>
</gene>
<feature type="region of interest" description="Disordered" evidence="8">
    <location>
        <begin position="2090"/>
        <end position="2110"/>
    </location>
</feature>
<feature type="compositionally biased region" description="Polar residues" evidence="8">
    <location>
        <begin position="3428"/>
        <end position="3444"/>
    </location>
</feature>
<dbReference type="Pfam" id="PF17917">
    <property type="entry name" value="RT_RNaseH"/>
    <property type="match status" value="2"/>
</dbReference>
<evidence type="ECO:0000313" key="10">
    <source>
        <dbReference type="EMBL" id="KAG7625601.1"/>
    </source>
</evidence>
<protein>
    <submittedName>
        <fullName evidence="10">Basic-leucine zipper domain</fullName>
    </submittedName>
</protein>
<accession>A0A8T2F1Q8</accession>
<dbReference type="Pfam" id="PF00078">
    <property type="entry name" value="RVT_1"/>
    <property type="match status" value="1"/>
</dbReference>
<dbReference type="EMBL" id="JAEFBK010000003">
    <property type="protein sequence ID" value="KAG7625601.1"/>
    <property type="molecule type" value="Genomic_DNA"/>
</dbReference>
<dbReference type="Pfam" id="PF03732">
    <property type="entry name" value="Retrotrans_gag"/>
    <property type="match status" value="2"/>
</dbReference>
<dbReference type="Proteomes" id="UP000694240">
    <property type="component" value="Chromosome 3"/>
</dbReference>
<dbReference type="Pfam" id="PF00170">
    <property type="entry name" value="bZIP_1"/>
    <property type="match status" value="1"/>
</dbReference>
<evidence type="ECO:0000256" key="2">
    <source>
        <dbReference type="ARBA" id="ARBA00022695"/>
    </source>
</evidence>
<feature type="compositionally biased region" description="Basic and acidic residues" evidence="8">
    <location>
        <begin position="2978"/>
        <end position="2990"/>
    </location>
</feature>
<feature type="region of interest" description="Disordered" evidence="8">
    <location>
        <begin position="2182"/>
        <end position="2204"/>
    </location>
</feature>
<feature type="compositionally biased region" description="Polar residues" evidence="8">
    <location>
        <begin position="1990"/>
        <end position="2006"/>
    </location>
</feature>
<dbReference type="CDD" id="cd14704">
    <property type="entry name" value="bZIP_HY5-like"/>
    <property type="match status" value="1"/>
</dbReference>
<feature type="region of interest" description="Disordered" evidence="8">
    <location>
        <begin position="3199"/>
        <end position="3231"/>
    </location>
</feature>
<evidence type="ECO:0000256" key="4">
    <source>
        <dbReference type="ARBA" id="ARBA00022759"/>
    </source>
</evidence>
<feature type="region of interest" description="Disordered" evidence="8">
    <location>
        <begin position="3420"/>
        <end position="3497"/>
    </location>
</feature>
<feature type="compositionally biased region" description="Basic and acidic residues" evidence="8">
    <location>
        <begin position="3009"/>
        <end position="3025"/>
    </location>
</feature>
<feature type="region of interest" description="Disordered" evidence="8">
    <location>
        <begin position="3811"/>
        <end position="3832"/>
    </location>
</feature>
<dbReference type="InterPro" id="IPR005162">
    <property type="entry name" value="Retrotrans_gag_dom"/>
</dbReference>
<dbReference type="Pfam" id="PF02992">
    <property type="entry name" value="Transposase_21"/>
    <property type="match status" value="1"/>
</dbReference>
<feature type="compositionally biased region" description="Basic and acidic residues" evidence="8">
    <location>
        <begin position="385"/>
        <end position="402"/>
    </location>
</feature>
<evidence type="ECO:0000256" key="8">
    <source>
        <dbReference type="SAM" id="MobiDB-lite"/>
    </source>
</evidence>